<protein>
    <recommendedName>
        <fullName evidence="4">DUF4367 domain-containing protein</fullName>
    </recommendedName>
</protein>
<evidence type="ECO:0000256" key="1">
    <source>
        <dbReference type="SAM" id="SignalP"/>
    </source>
</evidence>
<dbReference type="AlphaFoldDB" id="A0A1T2X690"/>
<organism evidence="2 3">
    <name type="scientific">Paenibacillus selenitireducens</name>
    <dbReference type="NCBI Taxonomy" id="1324314"/>
    <lineage>
        <taxon>Bacteria</taxon>
        <taxon>Bacillati</taxon>
        <taxon>Bacillota</taxon>
        <taxon>Bacilli</taxon>
        <taxon>Bacillales</taxon>
        <taxon>Paenibacillaceae</taxon>
        <taxon>Paenibacillus</taxon>
    </lineage>
</organism>
<dbReference type="PROSITE" id="PS51257">
    <property type="entry name" value="PROKAR_LIPOPROTEIN"/>
    <property type="match status" value="1"/>
</dbReference>
<evidence type="ECO:0000313" key="2">
    <source>
        <dbReference type="EMBL" id="OPA75360.1"/>
    </source>
</evidence>
<reference evidence="2 3" key="1">
    <citation type="submission" date="2017-01" db="EMBL/GenBank/DDBJ databases">
        <title>Genome analysis of Paenibacillus selenitrireducens ES3-24.</title>
        <authorList>
            <person name="Xu D."/>
            <person name="Yao R."/>
            <person name="Zheng S."/>
        </authorList>
    </citation>
    <scope>NUCLEOTIDE SEQUENCE [LARGE SCALE GENOMIC DNA]</scope>
    <source>
        <strain evidence="2 3">ES3-24</strain>
    </source>
</reference>
<evidence type="ECO:0000313" key="3">
    <source>
        <dbReference type="Proteomes" id="UP000190188"/>
    </source>
</evidence>
<name>A0A1T2X690_9BACL</name>
<evidence type="ECO:0008006" key="4">
    <source>
        <dbReference type="Google" id="ProtNLM"/>
    </source>
</evidence>
<gene>
    <name evidence="2" type="ORF">BVG16_22495</name>
</gene>
<keyword evidence="3" id="KW-1185">Reference proteome</keyword>
<dbReference type="RefSeq" id="WP_078501433.1">
    <property type="nucleotide sequence ID" value="NZ_MSZX01000009.1"/>
</dbReference>
<feature type="signal peptide" evidence="1">
    <location>
        <begin position="1"/>
        <end position="21"/>
    </location>
</feature>
<comment type="caution">
    <text evidence="2">The sequence shown here is derived from an EMBL/GenBank/DDBJ whole genome shotgun (WGS) entry which is preliminary data.</text>
</comment>
<proteinExistence type="predicted"/>
<dbReference type="Proteomes" id="UP000190188">
    <property type="component" value="Unassembled WGS sequence"/>
</dbReference>
<sequence>MKIIKYLITLSILFVITSCMNNSEPLTKNYEHFNEQSVKFIESKLIFVPENPTYIPINITNETASLESYDSKDGKFKEVVFHYRNTEKNQLYNLIITFEETRKIYNEDNIALGKESLNLNNNIKGYYEEDGTAQTLWWIKNDLTYRFVYFLYQGQSKIDKQELIASANSMKN</sequence>
<dbReference type="EMBL" id="MSZX01000009">
    <property type="protein sequence ID" value="OPA75360.1"/>
    <property type="molecule type" value="Genomic_DNA"/>
</dbReference>
<dbReference type="OrthoDB" id="2617099at2"/>
<accession>A0A1T2X690</accession>
<feature type="chain" id="PRO_5038741302" description="DUF4367 domain-containing protein" evidence="1">
    <location>
        <begin position="22"/>
        <end position="172"/>
    </location>
</feature>
<keyword evidence="1" id="KW-0732">Signal</keyword>